<evidence type="ECO:0000256" key="4">
    <source>
        <dbReference type="ARBA" id="ARBA00022692"/>
    </source>
</evidence>
<comment type="function">
    <text evidence="11">Component of the F(0) channel, it forms part of the peripheral stalk, linking F(1) to F(0). The b'-subunit is a diverged and duplicated form of b found in plants and photosynthetic bacteria.</text>
</comment>
<dbReference type="HAMAP" id="MF_01398">
    <property type="entry name" value="ATP_synth_b_bprime"/>
    <property type="match status" value="1"/>
</dbReference>
<dbReference type="GO" id="GO:0046961">
    <property type="term" value="F:proton-transporting ATPase activity, rotational mechanism"/>
    <property type="evidence" value="ECO:0007669"/>
    <property type="project" value="TreeGrafter"/>
</dbReference>
<dbReference type="AlphaFoldDB" id="A0A0K1PKJ4"/>
<feature type="chain" id="PRO_5005466168" description="ATP synthase subunit b" evidence="16">
    <location>
        <begin position="27"/>
        <end position="256"/>
    </location>
</feature>
<dbReference type="GO" id="GO:0005886">
    <property type="term" value="C:plasma membrane"/>
    <property type="evidence" value="ECO:0007669"/>
    <property type="project" value="UniProtKB-SubCell"/>
</dbReference>
<dbReference type="CDD" id="cd06503">
    <property type="entry name" value="ATP-synt_Fo_b"/>
    <property type="match status" value="1"/>
</dbReference>
<comment type="subunit">
    <text evidence="13">F-type ATPases have 2 components, F(1) - the catalytic core - and F(0) - the membrane proton channel. F(1) has five subunits: alpha(3), beta(3), gamma(1), delta(1), epsilon(1). F(0) has three main subunits: a(1), b(2) and c(10-14). The alpha and beta chains form an alternating ring which encloses part of the gamma chain. F(1) is attached to F(0) by a central stalk formed by the gamma and epsilon chains, while a peripheral stalk is formed by the delta and b chains.</text>
</comment>
<evidence type="ECO:0000256" key="14">
    <source>
        <dbReference type="SAM" id="Coils"/>
    </source>
</evidence>
<reference evidence="17 18" key="1">
    <citation type="submission" date="2015-08" db="EMBL/GenBank/DDBJ databases">
        <authorList>
            <person name="Babu N.S."/>
            <person name="Beckwith C.J."/>
            <person name="Beseler K.G."/>
            <person name="Brison A."/>
            <person name="Carone J.V."/>
            <person name="Caskin T.P."/>
            <person name="Diamond M."/>
            <person name="Durham M.E."/>
            <person name="Foxe J.M."/>
            <person name="Go M."/>
            <person name="Henderson B.A."/>
            <person name="Jones I.B."/>
            <person name="McGettigan J.A."/>
            <person name="Micheletti S.J."/>
            <person name="Nasrallah M.E."/>
            <person name="Ortiz D."/>
            <person name="Piller C.R."/>
            <person name="Privatt S.R."/>
            <person name="Schneider S.L."/>
            <person name="Sharp S."/>
            <person name="Smith T.C."/>
            <person name="Stanton J.D."/>
            <person name="Ullery H.E."/>
            <person name="Wilson R.J."/>
            <person name="Serrano M.G."/>
            <person name="Buck G."/>
            <person name="Lee V."/>
            <person name="Wang Y."/>
            <person name="Carvalho R."/>
            <person name="Voegtly L."/>
            <person name="Shi R."/>
            <person name="Duckworth R."/>
            <person name="Johnson A."/>
            <person name="Loviza R."/>
            <person name="Walstead R."/>
            <person name="Shah Z."/>
            <person name="Kiflezghi M."/>
            <person name="Wade K."/>
            <person name="Ball S.L."/>
            <person name="Bradley K.W."/>
            <person name="Asai D.J."/>
            <person name="Bowman C.A."/>
            <person name="Russell D.A."/>
            <person name="Pope W.H."/>
            <person name="Jacobs-Sera D."/>
            <person name="Hendrix R.W."/>
            <person name="Hatfull G.F."/>
        </authorList>
    </citation>
    <scope>NUCLEOTIDE SEQUENCE [LARGE SCALE GENOMIC DNA]</scope>
    <source>
        <strain evidence="17 18">DSM 27648</strain>
    </source>
</reference>
<dbReference type="PANTHER" id="PTHR33445:SF2">
    <property type="entry name" value="ATP SYNTHASE SUBUNIT B', CHLOROPLASTIC"/>
    <property type="match status" value="1"/>
</dbReference>
<dbReference type="GO" id="GO:0012505">
    <property type="term" value="C:endomembrane system"/>
    <property type="evidence" value="ECO:0007669"/>
    <property type="project" value="UniProtKB-SubCell"/>
</dbReference>
<feature type="coiled-coil region" evidence="14">
    <location>
        <begin position="123"/>
        <end position="201"/>
    </location>
</feature>
<keyword evidence="5 13" id="KW-0375">Hydrogen ion transport</keyword>
<keyword evidence="9 13" id="KW-0066">ATP synthesis</keyword>
<dbReference type="STRING" id="1391654.AKJ09_00722"/>
<dbReference type="PANTHER" id="PTHR33445">
    <property type="entry name" value="ATP SYNTHASE SUBUNIT B', CHLOROPLASTIC"/>
    <property type="match status" value="1"/>
</dbReference>
<dbReference type="RefSeq" id="WP_146645719.1">
    <property type="nucleotide sequence ID" value="NZ_CP012333.1"/>
</dbReference>
<feature type="region of interest" description="Disordered" evidence="15">
    <location>
        <begin position="30"/>
        <end position="75"/>
    </location>
</feature>
<keyword evidence="6 13" id="KW-1133">Transmembrane helix</keyword>
<proteinExistence type="inferred from homology"/>
<feature type="compositionally biased region" description="Low complexity" evidence="15">
    <location>
        <begin position="35"/>
        <end position="52"/>
    </location>
</feature>
<evidence type="ECO:0000256" key="1">
    <source>
        <dbReference type="ARBA" id="ARBA00005513"/>
    </source>
</evidence>
<keyword evidence="2 13" id="KW-0813">Transport</keyword>
<accession>A0A0K1PKJ4</accession>
<dbReference type="GO" id="GO:0046933">
    <property type="term" value="F:proton-transporting ATP synthase activity, rotational mechanism"/>
    <property type="evidence" value="ECO:0007669"/>
    <property type="project" value="UniProtKB-UniRule"/>
</dbReference>
<evidence type="ECO:0000256" key="9">
    <source>
        <dbReference type="ARBA" id="ARBA00023310"/>
    </source>
</evidence>
<evidence type="ECO:0000256" key="16">
    <source>
        <dbReference type="SAM" id="SignalP"/>
    </source>
</evidence>
<evidence type="ECO:0000313" key="17">
    <source>
        <dbReference type="EMBL" id="AKU94058.1"/>
    </source>
</evidence>
<keyword evidence="14" id="KW-0175">Coiled coil</keyword>
<dbReference type="EMBL" id="CP012333">
    <property type="protein sequence ID" value="AKU94058.1"/>
    <property type="molecule type" value="Genomic_DNA"/>
</dbReference>
<keyword evidence="13" id="KW-1003">Cell membrane</keyword>
<dbReference type="InterPro" id="IPR002146">
    <property type="entry name" value="ATP_synth_b/b'su_bac/chlpt"/>
</dbReference>
<dbReference type="InterPro" id="IPR050059">
    <property type="entry name" value="ATP_synthase_B_chain"/>
</dbReference>
<dbReference type="Proteomes" id="UP000064967">
    <property type="component" value="Chromosome"/>
</dbReference>
<dbReference type="GO" id="GO:0045259">
    <property type="term" value="C:proton-transporting ATP synthase complex"/>
    <property type="evidence" value="ECO:0007669"/>
    <property type="project" value="UniProtKB-KW"/>
</dbReference>
<feature type="signal peptide" evidence="16">
    <location>
        <begin position="1"/>
        <end position="26"/>
    </location>
</feature>
<dbReference type="Pfam" id="PF00430">
    <property type="entry name" value="ATP-synt_B"/>
    <property type="match status" value="1"/>
</dbReference>
<gene>
    <name evidence="13" type="primary">atpF</name>
    <name evidence="17" type="ORF">AKJ09_00722</name>
</gene>
<protein>
    <recommendedName>
        <fullName evidence="13">ATP synthase subunit b</fullName>
    </recommendedName>
    <alternativeName>
        <fullName evidence="13">ATP synthase F(0) sector subunit b</fullName>
    </alternativeName>
    <alternativeName>
        <fullName evidence="13">ATPase subunit I</fullName>
    </alternativeName>
    <alternativeName>
        <fullName evidence="13">F-type ATPase subunit b</fullName>
        <shortName evidence="13">F-ATPase subunit b</shortName>
    </alternativeName>
</protein>
<evidence type="ECO:0000256" key="5">
    <source>
        <dbReference type="ARBA" id="ARBA00022781"/>
    </source>
</evidence>
<evidence type="ECO:0000256" key="3">
    <source>
        <dbReference type="ARBA" id="ARBA00022547"/>
    </source>
</evidence>
<evidence type="ECO:0000256" key="2">
    <source>
        <dbReference type="ARBA" id="ARBA00022448"/>
    </source>
</evidence>
<keyword evidence="16" id="KW-0732">Signal</keyword>
<name>A0A0K1PKJ4_9BACT</name>
<evidence type="ECO:0000256" key="11">
    <source>
        <dbReference type="ARBA" id="ARBA00025614"/>
    </source>
</evidence>
<keyword evidence="3 13" id="KW-0138">CF(0)</keyword>
<comment type="subcellular location">
    <subcellularLocation>
        <location evidence="13">Cell membrane</location>
        <topology evidence="13">Single-pass membrane protein</topology>
    </subcellularLocation>
    <subcellularLocation>
        <location evidence="12">Endomembrane system</location>
        <topology evidence="12">Single-pass membrane protein</topology>
    </subcellularLocation>
</comment>
<organism evidence="17 18">
    <name type="scientific">Labilithrix luteola</name>
    <dbReference type="NCBI Taxonomy" id="1391654"/>
    <lineage>
        <taxon>Bacteria</taxon>
        <taxon>Pseudomonadati</taxon>
        <taxon>Myxococcota</taxon>
        <taxon>Polyangia</taxon>
        <taxon>Polyangiales</taxon>
        <taxon>Labilitrichaceae</taxon>
        <taxon>Labilithrix</taxon>
    </lineage>
</organism>
<sequence>MKIKQKLVYAGLLASAFTFATAIAVAQEHGEGHGEAPAPAAQGHEGAAPAGHEPADHEAAGGHEAAAHGEHGGHHGPESINWFDFGDKKKPAFLALVINFGVLAGLYYVIGKKPITEGLKQRRVTIGKNIEEAQAMLAEAKERAKKYQGDLANADADAEAARAALVASGTGDADRALRDAEEKAVRMKRDAERLVEQERRQLQQDLTVETVELAVAEANKILERSVTADDHARLANDLLAELSRRPAARSSVGGAS</sequence>
<evidence type="ECO:0000256" key="12">
    <source>
        <dbReference type="ARBA" id="ARBA00037847"/>
    </source>
</evidence>
<evidence type="ECO:0000256" key="7">
    <source>
        <dbReference type="ARBA" id="ARBA00023065"/>
    </source>
</evidence>
<evidence type="ECO:0000256" key="10">
    <source>
        <dbReference type="ARBA" id="ARBA00025198"/>
    </source>
</evidence>
<feature type="transmembrane region" description="Helical" evidence="13">
    <location>
        <begin position="92"/>
        <end position="110"/>
    </location>
</feature>
<keyword evidence="18" id="KW-1185">Reference proteome</keyword>
<keyword evidence="4 13" id="KW-0812">Transmembrane</keyword>
<dbReference type="KEGG" id="llu:AKJ09_00722"/>
<evidence type="ECO:0000256" key="15">
    <source>
        <dbReference type="SAM" id="MobiDB-lite"/>
    </source>
</evidence>
<evidence type="ECO:0000313" key="18">
    <source>
        <dbReference type="Proteomes" id="UP000064967"/>
    </source>
</evidence>
<keyword evidence="8 13" id="KW-0472">Membrane</keyword>
<comment type="similarity">
    <text evidence="1 13">Belongs to the ATPase B chain family.</text>
</comment>
<comment type="function">
    <text evidence="10 13">F(1)F(0) ATP synthase produces ATP from ADP in the presence of a proton or sodium gradient. F-type ATPases consist of two structural domains, F(1) containing the extramembraneous catalytic core and F(0) containing the membrane proton channel, linked together by a central stalk and a peripheral stalk. During catalysis, ATP synthesis in the catalytic domain of F(1) is coupled via a rotary mechanism of the central stalk subunits to proton translocation.</text>
</comment>
<keyword evidence="7 13" id="KW-0406">Ion transport</keyword>
<evidence type="ECO:0000256" key="6">
    <source>
        <dbReference type="ARBA" id="ARBA00022989"/>
    </source>
</evidence>
<dbReference type="OrthoDB" id="5517992at2"/>
<evidence type="ECO:0000256" key="8">
    <source>
        <dbReference type="ARBA" id="ARBA00023136"/>
    </source>
</evidence>
<feature type="compositionally biased region" description="Basic and acidic residues" evidence="15">
    <location>
        <begin position="53"/>
        <end position="75"/>
    </location>
</feature>
<evidence type="ECO:0000256" key="13">
    <source>
        <dbReference type="HAMAP-Rule" id="MF_01398"/>
    </source>
</evidence>